<evidence type="ECO:0000256" key="2">
    <source>
        <dbReference type="PIRSR" id="PIRSR000137-2"/>
    </source>
</evidence>
<dbReference type="Pfam" id="PF05199">
    <property type="entry name" value="GMC_oxred_C"/>
    <property type="match status" value="1"/>
</dbReference>
<comment type="caution">
    <text evidence="4">The sequence shown here is derived from an EMBL/GenBank/DDBJ whole genome shotgun (WGS) entry which is preliminary data.</text>
</comment>
<dbReference type="InterPro" id="IPR036188">
    <property type="entry name" value="FAD/NAD-bd_sf"/>
</dbReference>
<dbReference type="PANTHER" id="PTHR11552:SF210">
    <property type="entry name" value="GLUCOSE-METHANOL-CHOLINE OXIDOREDUCTASE N-TERMINAL DOMAIN-CONTAINING PROTEIN-RELATED"/>
    <property type="match status" value="1"/>
</dbReference>
<feature type="binding site" evidence="2">
    <location>
        <position position="233"/>
    </location>
    <ligand>
        <name>FAD</name>
        <dbReference type="ChEBI" id="CHEBI:57692"/>
    </ligand>
</feature>
<dbReference type="EMBL" id="LFRF01000067">
    <property type="protein sequence ID" value="KND86232.1"/>
    <property type="molecule type" value="Genomic_DNA"/>
</dbReference>
<dbReference type="Proteomes" id="UP000036947">
    <property type="component" value="Unassembled WGS sequence"/>
</dbReference>
<dbReference type="PIRSF" id="PIRSF000137">
    <property type="entry name" value="Alcohol_oxidase"/>
    <property type="match status" value="1"/>
</dbReference>
<dbReference type="InterPro" id="IPR012132">
    <property type="entry name" value="GMC_OxRdtase"/>
</dbReference>
<accession>A0A0L0MWJ0</accession>
<dbReference type="AlphaFoldDB" id="A0A0L0MWJ0"/>
<keyword evidence="5" id="KW-1185">Reference proteome</keyword>
<sequence>MASEGYDYIIVGGGTAGLVLAARLSEDAASQVLVIEAGEDQTADPRITVPALWPTLLNTSADWRFQTVPQLRPNGDPDKGQDGLGGREIVVPQGRLLGGSSAINGLLFTPTSKANVDAWTKLGNAGWDWTSFAKSLSKSYSLNAPSEAAKAGGPIQLSFPDDSDNIWPKAWADTLGGLGLPVNGDSFSGQAYGALTNPDCIHAGTKQRNYAGNAYLEPARARENLTVLTQAAVDKIVFSKSSPEPVAEAVQYTKGGETKTVAARKDIVLAAGAINSPRLLELSGVGGAELLKKLGVEVIVDNPNVGENLQNHVMCCLSFEAREGLQTMDALARQDPAAITAATEAYGKQSGPFASSGTNASAQLPLPGIRTAEGRADLEQMLGRCAADAAGDGCASSPAAAAFAEAHNAFVRSVLASPEEASGCYISFPGYASFNADGSMGPPPPGAETYFSTALLLAHPLSRGSVHATSASSSASASGLAINPRYLSHPLDIEVLARHLRFLEVVAAAEPLASLLKAGGKRNASAPAAGAFADLEQAKDYVRRTAVGAHHFTGTCSMMARELGGVVDSQLRVYGCRNLRVCDASIIPLTPRANPQATVYGVAEHAADMIKSGL</sequence>
<organism evidence="4 5">
    <name type="scientific">Tolypocladium ophioglossoides (strain CBS 100239)</name>
    <name type="common">Snaketongue truffleclub</name>
    <name type="synonym">Elaphocordyceps ophioglossoides</name>
    <dbReference type="NCBI Taxonomy" id="1163406"/>
    <lineage>
        <taxon>Eukaryota</taxon>
        <taxon>Fungi</taxon>
        <taxon>Dikarya</taxon>
        <taxon>Ascomycota</taxon>
        <taxon>Pezizomycotina</taxon>
        <taxon>Sordariomycetes</taxon>
        <taxon>Hypocreomycetidae</taxon>
        <taxon>Hypocreales</taxon>
        <taxon>Ophiocordycipitaceae</taxon>
        <taxon>Tolypocladium</taxon>
    </lineage>
</organism>
<dbReference type="PROSITE" id="PS00624">
    <property type="entry name" value="GMC_OXRED_2"/>
    <property type="match status" value="1"/>
</dbReference>
<reference evidence="4 5" key="1">
    <citation type="journal article" date="2015" name="BMC Genomics">
        <title>The genome of the truffle-parasite Tolypocladium ophioglossoides and the evolution of antifungal peptaibiotics.</title>
        <authorList>
            <person name="Quandt C.A."/>
            <person name="Bushley K.E."/>
            <person name="Spatafora J.W."/>
        </authorList>
    </citation>
    <scope>NUCLEOTIDE SEQUENCE [LARGE SCALE GENOMIC DNA]</scope>
    <source>
        <strain evidence="4 5">CBS 100239</strain>
    </source>
</reference>
<evidence type="ECO:0000256" key="1">
    <source>
        <dbReference type="ARBA" id="ARBA00010790"/>
    </source>
</evidence>
<protein>
    <submittedName>
        <fullName evidence="4">Versicolorin B synthase</fullName>
    </submittedName>
</protein>
<dbReference type="InterPro" id="IPR000172">
    <property type="entry name" value="GMC_OxRdtase_N"/>
</dbReference>
<keyword evidence="2" id="KW-0274">FAD</keyword>
<comment type="similarity">
    <text evidence="1">Belongs to the GMC oxidoreductase family.</text>
</comment>
<feature type="domain" description="Glucose-methanol-choline oxidoreductase N-terminal" evidence="3">
    <location>
        <begin position="272"/>
        <end position="286"/>
    </location>
</feature>
<evidence type="ECO:0000313" key="5">
    <source>
        <dbReference type="Proteomes" id="UP000036947"/>
    </source>
</evidence>
<comment type="cofactor">
    <cofactor evidence="2">
        <name>FAD</name>
        <dbReference type="ChEBI" id="CHEBI:57692"/>
    </cofactor>
</comment>
<evidence type="ECO:0000313" key="4">
    <source>
        <dbReference type="EMBL" id="KND86232.1"/>
    </source>
</evidence>
<dbReference type="SUPFAM" id="SSF54373">
    <property type="entry name" value="FAD-linked reductases, C-terminal domain"/>
    <property type="match status" value="1"/>
</dbReference>
<evidence type="ECO:0000259" key="3">
    <source>
        <dbReference type="PROSITE" id="PS00624"/>
    </source>
</evidence>
<dbReference type="GO" id="GO:0016614">
    <property type="term" value="F:oxidoreductase activity, acting on CH-OH group of donors"/>
    <property type="evidence" value="ECO:0007669"/>
    <property type="project" value="InterPro"/>
</dbReference>
<dbReference type="GO" id="GO:0050660">
    <property type="term" value="F:flavin adenine dinucleotide binding"/>
    <property type="evidence" value="ECO:0007669"/>
    <property type="project" value="InterPro"/>
</dbReference>
<dbReference type="OrthoDB" id="269227at2759"/>
<feature type="binding site" evidence="2">
    <location>
        <begin position="595"/>
        <end position="596"/>
    </location>
    <ligand>
        <name>FAD</name>
        <dbReference type="ChEBI" id="CHEBI:57692"/>
    </ligand>
</feature>
<dbReference type="Pfam" id="PF00732">
    <property type="entry name" value="GMC_oxred_N"/>
    <property type="match status" value="1"/>
</dbReference>
<name>A0A0L0MWJ0_TOLOC</name>
<dbReference type="PANTHER" id="PTHR11552">
    <property type="entry name" value="GLUCOSE-METHANOL-CHOLINE GMC OXIDOREDUCTASE"/>
    <property type="match status" value="1"/>
</dbReference>
<dbReference type="Gene3D" id="3.50.50.60">
    <property type="entry name" value="FAD/NAD(P)-binding domain"/>
    <property type="match status" value="1"/>
</dbReference>
<dbReference type="SUPFAM" id="SSF51905">
    <property type="entry name" value="FAD/NAD(P)-binding domain"/>
    <property type="match status" value="1"/>
</dbReference>
<keyword evidence="2" id="KW-0285">Flavoprotein</keyword>
<gene>
    <name evidence="4" type="ORF">TOPH_09136</name>
</gene>
<proteinExistence type="inferred from homology"/>
<dbReference type="STRING" id="1163406.A0A0L0MWJ0"/>
<dbReference type="InterPro" id="IPR007867">
    <property type="entry name" value="GMC_OxRtase_C"/>
</dbReference>
<dbReference type="Gene3D" id="3.30.560.10">
    <property type="entry name" value="Glucose Oxidase, domain 3"/>
    <property type="match status" value="1"/>
</dbReference>